<dbReference type="PANTHER" id="PTHR11136:SF0">
    <property type="entry name" value="DIHYDROFOLATE SYNTHETASE-RELATED"/>
    <property type="match status" value="1"/>
</dbReference>
<dbReference type="PROSITE" id="PS01012">
    <property type="entry name" value="FOLYLPOLYGLU_SYNT_2"/>
    <property type="match status" value="1"/>
</dbReference>
<evidence type="ECO:0000256" key="15">
    <source>
        <dbReference type="ARBA" id="ARBA00030592"/>
    </source>
</evidence>
<evidence type="ECO:0000256" key="10">
    <source>
        <dbReference type="ARBA" id="ARBA00022741"/>
    </source>
</evidence>
<evidence type="ECO:0000256" key="21">
    <source>
        <dbReference type="PIRNR" id="PIRNR001563"/>
    </source>
</evidence>
<dbReference type="Gene3D" id="3.40.1190.10">
    <property type="entry name" value="Mur-like, catalytic domain"/>
    <property type="match status" value="1"/>
</dbReference>
<comment type="catalytic activity">
    <reaction evidence="18">
        <text>10-formyltetrahydrofolyl-(gamma-L-Glu)(n) + L-glutamate + ATP = 10-formyltetrahydrofolyl-(gamma-L-Glu)(n+1) + ADP + phosphate + H(+)</text>
        <dbReference type="Rhea" id="RHEA:51904"/>
        <dbReference type="Rhea" id="RHEA-COMP:13088"/>
        <dbReference type="Rhea" id="RHEA-COMP:14300"/>
        <dbReference type="ChEBI" id="CHEBI:15378"/>
        <dbReference type="ChEBI" id="CHEBI:29985"/>
        <dbReference type="ChEBI" id="CHEBI:30616"/>
        <dbReference type="ChEBI" id="CHEBI:43474"/>
        <dbReference type="ChEBI" id="CHEBI:134413"/>
        <dbReference type="ChEBI" id="CHEBI:456216"/>
        <dbReference type="EC" id="6.3.2.17"/>
    </reaction>
</comment>
<keyword evidence="11 21" id="KW-0067">ATP-binding</keyword>
<reference evidence="24 25" key="1">
    <citation type="submission" date="2014-08" db="EMBL/GenBank/DDBJ databases">
        <title>Genomic and Phenotypic Diversity of Colwellia psychrerythraea strains from Disparate Marine Basins.</title>
        <authorList>
            <person name="Techtmann S.M."/>
            <person name="Stelling S.C."/>
            <person name="Utturkar S.M."/>
            <person name="Alshibli N."/>
            <person name="Harris A."/>
            <person name="Brown S.D."/>
            <person name="Hazen T.C."/>
        </authorList>
    </citation>
    <scope>NUCLEOTIDE SEQUENCE [LARGE SCALE GENOMIC DNA]</scope>
    <source>
        <strain evidence="24 25">GAB14E</strain>
    </source>
</reference>
<dbReference type="Proteomes" id="UP000029868">
    <property type="component" value="Unassembled WGS sequence"/>
</dbReference>
<dbReference type="GO" id="GO:0046872">
    <property type="term" value="F:metal ion binding"/>
    <property type="evidence" value="ECO:0007669"/>
    <property type="project" value="UniProtKB-KW"/>
</dbReference>
<dbReference type="InterPro" id="IPR036565">
    <property type="entry name" value="Mur-like_cat_sf"/>
</dbReference>
<dbReference type="OrthoDB" id="9809356at2"/>
<dbReference type="InterPro" id="IPR001645">
    <property type="entry name" value="Folylpolyglutamate_synth"/>
</dbReference>
<proteinExistence type="inferred from homology"/>
<protein>
    <recommendedName>
        <fullName evidence="7">Dihydrofolate synthase/folylpolyglutamate synthase</fullName>
        <ecNumber evidence="5">6.3.2.12</ecNumber>
        <ecNumber evidence="6">6.3.2.17</ecNumber>
    </recommendedName>
    <alternativeName>
        <fullName evidence="16">Folylpoly-gamma-glutamate synthetase-dihydrofolate synthetase</fullName>
    </alternativeName>
    <alternativeName>
        <fullName evidence="14">Folylpolyglutamate synthetase</fullName>
    </alternativeName>
    <alternativeName>
        <fullName evidence="15">Tetrahydrofolylpolyglutamate synthase</fullName>
    </alternativeName>
</protein>
<evidence type="ECO:0000256" key="9">
    <source>
        <dbReference type="ARBA" id="ARBA00022723"/>
    </source>
</evidence>
<dbReference type="GO" id="GO:0005737">
    <property type="term" value="C:cytoplasm"/>
    <property type="evidence" value="ECO:0007669"/>
    <property type="project" value="TreeGrafter"/>
</dbReference>
<dbReference type="PIRSF" id="PIRSF001563">
    <property type="entry name" value="Folylpolyglu_synth"/>
    <property type="match status" value="1"/>
</dbReference>
<comment type="pathway">
    <text evidence="2">Cofactor biosynthesis; tetrahydrofolate biosynthesis; 7,8-dihydrofolate from 2-amino-4-hydroxy-6-hydroxymethyl-7,8-dihydropteridine diphosphate and 4-aminobenzoate: step 2/2.</text>
</comment>
<keyword evidence="8 21" id="KW-0436">Ligase</keyword>
<dbReference type="SUPFAM" id="SSF53623">
    <property type="entry name" value="MurD-like peptide ligases, catalytic domain"/>
    <property type="match status" value="1"/>
</dbReference>
<dbReference type="PATRIC" id="fig|28229.3.peg.1251"/>
<evidence type="ECO:0000259" key="22">
    <source>
        <dbReference type="Pfam" id="PF02875"/>
    </source>
</evidence>
<evidence type="ECO:0000256" key="6">
    <source>
        <dbReference type="ARBA" id="ARBA00013025"/>
    </source>
</evidence>
<keyword evidence="10 21" id="KW-0547">Nucleotide-binding</keyword>
<dbReference type="GO" id="GO:0004326">
    <property type="term" value="F:tetrahydrofolylpolyglutamate synthase activity"/>
    <property type="evidence" value="ECO:0007669"/>
    <property type="project" value="UniProtKB-EC"/>
</dbReference>
<dbReference type="GO" id="GO:0008841">
    <property type="term" value="F:dihydrofolate synthase activity"/>
    <property type="evidence" value="ECO:0007669"/>
    <property type="project" value="UniProtKB-EC"/>
</dbReference>
<gene>
    <name evidence="24" type="ORF">GAB14E_0313</name>
</gene>
<accession>A0A099L0G3</accession>
<evidence type="ECO:0000256" key="1">
    <source>
        <dbReference type="ARBA" id="ARBA00002714"/>
    </source>
</evidence>
<dbReference type="UniPathway" id="UPA00077">
    <property type="reaction ID" value="UER00157"/>
</dbReference>
<sequence>MSKSNSSHYQDFTNLDQWLYYLENLHSSEIELGLARIGKVAQRLAIDLSFAKVITVAGTNGKGTTCAFIENSLLNSQTHGLEQGVAVYSSPHIERFNERLRINKQDIDDQPLIDAFKAIEHARAEISLSYYEYTTLAALLVLMHVKPAFIILEVGLGGRLDATNLIDADIAVVTTVDLDHQDFLGNDKETIGFEKAGIMRKGQDIVIGDANIPKSVLTHAGTLHAHHGGRLFLRESEFVIKNESTQRQWQWQTTKTRLKGLKAPFIPQDNVATALMVLEKLELTLTSDFVNRVISITKVAGRTELIEHVNQCDVILDVGHNPQATRYLANHIKQLKAQHNYQKVFAVVAMLGDKDISASLLSLKDDIDFWYAGALSVPRAATKEAMQSKLAEFTEAINCFDNVDEAFKMASEQASSSDLILVFGSFFTVAKIRSQLITC</sequence>
<comment type="function">
    <text evidence="1">Functions in two distinct reactions of the de novo folate biosynthetic pathway. Catalyzes the addition of a glutamate residue to dihydropteroate (7,8-dihydropteroate or H2Pte) to form dihydrofolate (7,8-dihydrofolate monoglutamate or H2Pte-Glu). Also catalyzes successive additions of L-glutamate to tetrahydrofolate or 10-formyltetrahydrofolate or 5,10-methylenetetrahydrofolate, leading to folylpolyglutamate derivatives.</text>
</comment>
<organism evidence="24 25">
    <name type="scientific">Colwellia psychrerythraea</name>
    <name type="common">Vibrio psychroerythus</name>
    <dbReference type="NCBI Taxonomy" id="28229"/>
    <lineage>
        <taxon>Bacteria</taxon>
        <taxon>Pseudomonadati</taxon>
        <taxon>Pseudomonadota</taxon>
        <taxon>Gammaproteobacteria</taxon>
        <taxon>Alteromonadales</taxon>
        <taxon>Colwelliaceae</taxon>
        <taxon>Colwellia</taxon>
    </lineage>
</organism>
<comment type="caution">
    <text evidence="24">The sequence shown here is derived from an EMBL/GenBank/DDBJ whole genome shotgun (WGS) entry which is preliminary data.</text>
</comment>
<evidence type="ECO:0000256" key="18">
    <source>
        <dbReference type="ARBA" id="ARBA00047808"/>
    </source>
</evidence>
<comment type="catalytic activity">
    <reaction evidence="19">
        <text>(6R)-5,10-methylenetetrahydrofolyl-(gamma-L-Glu)(n) + L-glutamate + ATP = (6R)-5,10-methylenetetrahydrofolyl-(gamma-L-Glu)(n+1) + ADP + phosphate + H(+)</text>
        <dbReference type="Rhea" id="RHEA:51912"/>
        <dbReference type="Rhea" id="RHEA-COMP:13257"/>
        <dbReference type="Rhea" id="RHEA-COMP:13258"/>
        <dbReference type="ChEBI" id="CHEBI:15378"/>
        <dbReference type="ChEBI" id="CHEBI:29985"/>
        <dbReference type="ChEBI" id="CHEBI:30616"/>
        <dbReference type="ChEBI" id="CHEBI:43474"/>
        <dbReference type="ChEBI" id="CHEBI:136572"/>
        <dbReference type="ChEBI" id="CHEBI:456216"/>
        <dbReference type="EC" id="6.3.2.17"/>
    </reaction>
</comment>
<feature type="domain" description="Mur ligase central" evidence="23">
    <location>
        <begin position="56"/>
        <end position="204"/>
    </location>
</feature>
<evidence type="ECO:0000313" key="24">
    <source>
        <dbReference type="EMBL" id="KGJ96366.1"/>
    </source>
</evidence>
<dbReference type="SUPFAM" id="SSF53244">
    <property type="entry name" value="MurD-like peptide ligases, peptide-binding domain"/>
    <property type="match status" value="1"/>
</dbReference>
<dbReference type="NCBIfam" id="TIGR01499">
    <property type="entry name" value="folC"/>
    <property type="match status" value="1"/>
</dbReference>
<dbReference type="InterPro" id="IPR004101">
    <property type="entry name" value="Mur_ligase_C"/>
</dbReference>
<name>A0A099L0G3_COLPS</name>
<dbReference type="InterPro" id="IPR013221">
    <property type="entry name" value="Mur_ligase_cen"/>
</dbReference>
<comment type="catalytic activity">
    <reaction evidence="20">
        <text>7,8-dihydropteroate + L-glutamate + ATP = 7,8-dihydrofolate + ADP + phosphate + H(+)</text>
        <dbReference type="Rhea" id="RHEA:23584"/>
        <dbReference type="ChEBI" id="CHEBI:15378"/>
        <dbReference type="ChEBI" id="CHEBI:17839"/>
        <dbReference type="ChEBI" id="CHEBI:29985"/>
        <dbReference type="ChEBI" id="CHEBI:30616"/>
        <dbReference type="ChEBI" id="CHEBI:43474"/>
        <dbReference type="ChEBI" id="CHEBI:57451"/>
        <dbReference type="ChEBI" id="CHEBI:456216"/>
        <dbReference type="EC" id="6.3.2.12"/>
    </reaction>
</comment>
<dbReference type="GO" id="GO:0046654">
    <property type="term" value="P:tetrahydrofolate biosynthetic process"/>
    <property type="evidence" value="ECO:0007669"/>
    <property type="project" value="UniProtKB-UniPathway"/>
</dbReference>
<dbReference type="AlphaFoldDB" id="A0A099L0G3"/>
<dbReference type="NCBIfam" id="NF008101">
    <property type="entry name" value="PRK10846.1"/>
    <property type="match status" value="1"/>
</dbReference>
<comment type="catalytic activity">
    <reaction evidence="17">
        <text>(6S)-5,6,7,8-tetrahydrofolyl-(gamma-L-Glu)(n) + L-glutamate + ATP = (6S)-5,6,7,8-tetrahydrofolyl-(gamma-L-Glu)(n+1) + ADP + phosphate + H(+)</text>
        <dbReference type="Rhea" id="RHEA:10580"/>
        <dbReference type="Rhea" id="RHEA-COMP:14738"/>
        <dbReference type="Rhea" id="RHEA-COMP:14740"/>
        <dbReference type="ChEBI" id="CHEBI:15378"/>
        <dbReference type="ChEBI" id="CHEBI:29985"/>
        <dbReference type="ChEBI" id="CHEBI:30616"/>
        <dbReference type="ChEBI" id="CHEBI:43474"/>
        <dbReference type="ChEBI" id="CHEBI:141005"/>
        <dbReference type="ChEBI" id="CHEBI:456216"/>
        <dbReference type="EC" id="6.3.2.17"/>
    </reaction>
</comment>
<dbReference type="EC" id="6.3.2.12" evidence="5"/>
<dbReference type="PANTHER" id="PTHR11136">
    <property type="entry name" value="FOLYLPOLYGLUTAMATE SYNTHASE-RELATED"/>
    <property type="match status" value="1"/>
</dbReference>
<comment type="similarity">
    <text evidence="4 21">Belongs to the folylpolyglutamate synthase family.</text>
</comment>
<keyword evidence="13" id="KW-0289">Folate biosynthesis</keyword>
<comment type="pathway">
    <text evidence="3">Cofactor biosynthesis; tetrahydrofolylpolyglutamate biosynthesis.</text>
</comment>
<dbReference type="InterPro" id="IPR036615">
    <property type="entry name" value="Mur_ligase_C_dom_sf"/>
</dbReference>
<evidence type="ECO:0000256" key="2">
    <source>
        <dbReference type="ARBA" id="ARBA00004799"/>
    </source>
</evidence>
<dbReference type="GO" id="GO:0046656">
    <property type="term" value="P:folic acid biosynthetic process"/>
    <property type="evidence" value="ECO:0007669"/>
    <property type="project" value="UniProtKB-KW"/>
</dbReference>
<dbReference type="RefSeq" id="WP_033081304.1">
    <property type="nucleotide sequence ID" value="NZ_JQEC01000011.1"/>
</dbReference>
<dbReference type="Pfam" id="PF08245">
    <property type="entry name" value="Mur_ligase_M"/>
    <property type="match status" value="1"/>
</dbReference>
<evidence type="ECO:0000256" key="12">
    <source>
        <dbReference type="ARBA" id="ARBA00022842"/>
    </source>
</evidence>
<evidence type="ECO:0000256" key="14">
    <source>
        <dbReference type="ARBA" id="ARBA00030048"/>
    </source>
</evidence>
<keyword evidence="12" id="KW-0460">Magnesium</keyword>
<evidence type="ECO:0000256" key="11">
    <source>
        <dbReference type="ARBA" id="ARBA00022840"/>
    </source>
</evidence>
<evidence type="ECO:0000256" key="17">
    <source>
        <dbReference type="ARBA" id="ARBA00047493"/>
    </source>
</evidence>
<evidence type="ECO:0000259" key="23">
    <source>
        <dbReference type="Pfam" id="PF08245"/>
    </source>
</evidence>
<evidence type="ECO:0000256" key="8">
    <source>
        <dbReference type="ARBA" id="ARBA00022598"/>
    </source>
</evidence>
<dbReference type="Gene3D" id="3.90.190.20">
    <property type="entry name" value="Mur ligase, C-terminal domain"/>
    <property type="match status" value="1"/>
</dbReference>
<keyword evidence="9" id="KW-0479">Metal-binding</keyword>
<dbReference type="EMBL" id="JQEC01000011">
    <property type="protein sequence ID" value="KGJ96366.1"/>
    <property type="molecule type" value="Genomic_DNA"/>
</dbReference>
<evidence type="ECO:0000256" key="20">
    <source>
        <dbReference type="ARBA" id="ARBA00049161"/>
    </source>
</evidence>
<evidence type="ECO:0000256" key="16">
    <source>
        <dbReference type="ARBA" id="ARBA00032510"/>
    </source>
</evidence>
<dbReference type="Pfam" id="PF02875">
    <property type="entry name" value="Mur_ligase_C"/>
    <property type="match status" value="1"/>
</dbReference>
<dbReference type="GO" id="GO:0005524">
    <property type="term" value="F:ATP binding"/>
    <property type="evidence" value="ECO:0007669"/>
    <property type="project" value="UniProtKB-KW"/>
</dbReference>
<evidence type="ECO:0000256" key="13">
    <source>
        <dbReference type="ARBA" id="ARBA00022909"/>
    </source>
</evidence>
<evidence type="ECO:0000256" key="5">
    <source>
        <dbReference type="ARBA" id="ARBA00013023"/>
    </source>
</evidence>
<evidence type="ECO:0000313" key="25">
    <source>
        <dbReference type="Proteomes" id="UP000029868"/>
    </source>
</evidence>
<evidence type="ECO:0000256" key="7">
    <source>
        <dbReference type="ARBA" id="ARBA00019357"/>
    </source>
</evidence>
<feature type="domain" description="Mur ligase C-terminal" evidence="22">
    <location>
        <begin position="301"/>
        <end position="426"/>
    </location>
</feature>
<dbReference type="EC" id="6.3.2.17" evidence="6"/>
<evidence type="ECO:0000256" key="4">
    <source>
        <dbReference type="ARBA" id="ARBA00008276"/>
    </source>
</evidence>
<evidence type="ECO:0000256" key="3">
    <source>
        <dbReference type="ARBA" id="ARBA00005150"/>
    </source>
</evidence>
<dbReference type="InterPro" id="IPR018109">
    <property type="entry name" value="Folylpolyglutamate_synth_CS"/>
</dbReference>
<evidence type="ECO:0000256" key="19">
    <source>
        <dbReference type="ARBA" id="ARBA00049035"/>
    </source>
</evidence>